<evidence type="ECO:0000313" key="2">
    <source>
        <dbReference type="EMBL" id="MFD2562908.1"/>
    </source>
</evidence>
<gene>
    <name evidence="2" type="ORF">ACFSR1_09550</name>
</gene>
<keyword evidence="1" id="KW-0472">Membrane</keyword>
<name>A0ABW5LDE4_9FLAO</name>
<sequence length="113" mass="12817">MKTLKQIGAYSIWAIIALLLGIGYMRIVLGPNETAKDGLWYLLHVFYDLGLLHVGLVIGVVIAVLFIFLDMVYLKKKLKDRKKSKGIRFLFLLAITMVVGVIHYILEKVIDVI</sequence>
<feature type="transmembrane region" description="Helical" evidence="1">
    <location>
        <begin position="49"/>
        <end position="74"/>
    </location>
</feature>
<feature type="transmembrane region" description="Helical" evidence="1">
    <location>
        <begin position="7"/>
        <end position="29"/>
    </location>
</feature>
<accession>A0ABW5LDE4</accession>
<proteinExistence type="predicted"/>
<feature type="transmembrane region" description="Helical" evidence="1">
    <location>
        <begin position="86"/>
        <end position="106"/>
    </location>
</feature>
<keyword evidence="1" id="KW-0812">Transmembrane</keyword>
<dbReference type="EMBL" id="JBHULE010000019">
    <property type="protein sequence ID" value="MFD2562908.1"/>
    <property type="molecule type" value="Genomic_DNA"/>
</dbReference>
<dbReference type="RefSeq" id="WP_378291901.1">
    <property type="nucleotide sequence ID" value="NZ_JBHULE010000019.1"/>
</dbReference>
<comment type="caution">
    <text evidence="2">The sequence shown here is derived from an EMBL/GenBank/DDBJ whole genome shotgun (WGS) entry which is preliminary data.</text>
</comment>
<evidence type="ECO:0000313" key="3">
    <source>
        <dbReference type="Proteomes" id="UP001597319"/>
    </source>
</evidence>
<evidence type="ECO:0000256" key="1">
    <source>
        <dbReference type="SAM" id="Phobius"/>
    </source>
</evidence>
<reference evidence="3" key="1">
    <citation type="journal article" date="2019" name="Int. J. Syst. Evol. Microbiol.">
        <title>The Global Catalogue of Microorganisms (GCM) 10K type strain sequencing project: providing services to taxonomists for standard genome sequencing and annotation.</title>
        <authorList>
            <consortium name="The Broad Institute Genomics Platform"/>
            <consortium name="The Broad Institute Genome Sequencing Center for Infectious Disease"/>
            <person name="Wu L."/>
            <person name="Ma J."/>
        </authorList>
    </citation>
    <scope>NUCLEOTIDE SEQUENCE [LARGE SCALE GENOMIC DNA]</scope>
    <source>
        <strain evidence="3">KCTC 52274</strain>
    </source>
</reference>
<dbReference type="Proteomes" id="UP001597319">
    <property type="component" value="Unassembled WGS sequence"/>
</dbReference>
<keyword evidence="1" id="KW-1133">Transmembrane helix</keyword>
<organism evidence="2 3">
    <name type="scientific">Aquimarina rubra</name>
    <dbReference type="NCBI Taxonomy" id="1920033"/>
    <lineage>
        <taxon>Bacteria</taxon>
        <taxon>Pseudomonadati</taxon>
        <taxon>Bacteroidota</taxon>
        <taxon>Flavobacteriia</taxon>
        <taxon>Flavobacteriales</taxon>
        <taxon>Flavobacteriaceae</taxon>
        <taxon>Aquimarina</taxon>
    </lineage>
</organism>
<protein>
    <submittedName>
        <fullName evidence="2">Uncharacterized protein</fullName>
    </submittedName>
</protein>
<keyword evidence="3" id="KW-1185">Reference proteome</keyword>